<evidence type="ECO:0000256" key="1">
    <source>
        <dbReference type="ARBA" id="ARBA00004167"/>
    </source>
</evidence>
<comment type="subcellular location">
    <subcellularLocation>
        <location evidence="1">Membrane</location>
        <topology evidence="1">Single-pass membrane protein</topology>
    </subcellularLocation>
</comment>
<feature type="region of interest" description="Disordered" evidence="16">
    <location>
        <begin position="848"/>
        <end position="868"/>
    </location>
</feature>
<protein>
    <recommendedName>
        <fullName evidence="19">Protein kinase domain-containing protein</fullName>
    </recommendedName>
</protein>
<proteinExistence type="inferred from homology"/>
<evidence type="ECO:0000256" key="4">
    <source>
        <dbReference type="ARBA" id="ARBA00022679"/>
    </source>
</evidence>
<evidence type="ECO:0000256" key="5">
    <source>
        <dbReference type="ARBA" id="ARBA00022692"/>
    </source>
</evidence>
<dbReference type="PROSITE" id="PS00107">
    <property type="entry name" value="PROTEIN_KINASE_ATP"/>
    <property type="match status" value="1"/>
</dbReference>
<dbReference type="Proteomes" id="UP001341840">
    <property type="component" value="Unassembled WGS sequence"/>
</dbReference>
<feature type="signal peptide" evidence="18">
    <location>
        <begin position="1"/>
        <end position="24"/>
    </location>
</feature>
<evidence type="ECO:0000313" key="21">
    <source>
        <dbReference type="Proteomes" id="UP001341840"/>
    </source>
</evidence>
<evidence type="ECO:0000256" key="13">
    <source>
        <dbReference type="ARBA" id="ARBA00023170"/>
    </source>
</evidence>
<evidence type="ECO:0000313" key="20">
    <source>
        <dbReference type="EMBL" id="MED6132931.1"/>
    </source>
</evidence>
<feature type="domain" description="Protein kinase" evidence="19">
    <location>
        <begin position="544"/>
        <end position="820"/>
    </location>
</feature>
<gene>
    <name evidence="20" type="ORF">PIB30_023478</name>
</gene>
<keyword evidence="9" id="KW-0418">Kinase</keyword>
<dbReference type="PANTHER" id="PTHR47986">
    <property type="entry name" value="OSJNBA0070M12.3 PROTEIN"/>
    <property type="match status" value="1"/>
</dbReference>
<evidence type="ECO:0000256" key="18">
    <source>
        <dbReference type="SAM" id="SignalP"/>
    </source>
</evidence>
<feature type="transmembrane region" description="Helical" evidence="17">
    <location>
        <begin position="471"/>
        <end position="492"/>
    </location>
</feature>
<keyword evidence="5 17" id="KW-0812">Transmembrane</keyword>
<accession>A0ABU6S9Q9</accession>
<keyword evidence="7" id="KW-0677">Repeat</keyword>
<evidence type="ECO:0000256" key="9">
    <source>
        <dbReference type="ARBA" id="ARBA00022777"/>
    </source>
</evidence>
<evidence type="ECO:0000256" key="16">
    <source>
        <dbReference type="SAM" id="MobiDB-lite"/>
    </source>
</evidence>
<evidence type="ECO:0000259" key="19">
    <source>
        <dbReference type="PROSITE" id="PS50011"/>
    </source>
</evidence>
<dbReference type="PANTHER" id="PTHR47986:SF10">
    <property type="entry name" value="RECEPTOR-LIKE KINASE TMK4"/>
    <property type="match status" value="1"/>
</dbReference>
<keyword evidence="6 18" id="KW-0732">Signal</keyword>
<keyword evidence="12 17" id="KW-0472">Membrane</keyword>
<dbReference type="PROSITE" id="PS00108">
    <property type="entry name" value="PROTEIN_KINASE_ST"/>
    <property type="match status" value="1"/>
</dbReference>
<keyword evidence="13" id="KW-0675">Receptor</keyword>
<evidence type="ECO:0000256" key="17">
    <source>
        <dbReference type="SAM" id="Phobius"/>
    </source>
</evidence>
<dbReference type="SMART" id="SM00369">
    <property type="entry name" value="LRR_TYP"/>
    <property type="match status" value="4"/>
</dbReference>
<dbReference type="PROSITE" id="PS50011">
    <property type="entry name" value="PROTEIN_KINASE_DOM"/>
    <property type="match status" value="1"/>
</dbReference>
<dbReference type="InterPro" id="IPR052422">
    <property type="entry name" value="Auxin_Ser/Thr_Kinase"/>
</dbReference>
<evidence type="ECO:0000256" key="14">
    <source>
        <dbReference type="ARBA" id="ARBA00023180"/>
    </source>
</evidence>
<dbReference type="SUPFAM" id="SSF52058">
    <property type="entry name" value="L domain-like"/>
    <property type="match status" value="1"/>
</dbReference>
<dbReference type="InterPro" id="IPR001611">
    <property type="entry name" value="Leu-rich_rpt"/>
</dbReference>
<dbReference type="SUPFAM" id="SSF56112">
    <property type="entry name" value="Protein kinase-like (PK-like)"/>
    <property type="match status" value="1"/>
</dbReference>
<keyword evidence="4" id="KW-0808">Transferase</keyword>
<dbReference type="InterPro" id="IPR011009">
    <property type="entry name" value="Kinase-like_dom_sf"/>
</dbReference>
<dbReference type="Gene3D" id="3.30.200.20">
    <property type="entry name" value="Phosphorylase Kinase, domain 1"/>
    <property type="match status" value="1"/>
</dbReference>
<keyword evidence="10 15" id="KW-0067">ATP-binding</keyword>
<comment type="similarity">
    <text evidence="2">Belongs to the protein kinase superfamily. Ser/Thr protein kinase family.</text>
</comment>
<dbReference type="Pfam" id="PF00069">
    <property type="entry name" value="Pkinase"/>
    <property type="match status" value="1"/>
</dbReference>
<keyword evidence="3" id="KW-0433">Leucine-rich repeat</keyword>
<dbReference type="InterPro" id="IPR017441">
    <property type="entry name" value="Protein_kinase_ATP_BS"/>
</dbReference>
<evidence type="ECO:0000256" key="12">
    <source>
        <dbReference type="ARBA" id="ARBA00023136"/>
    </source>
</evidence>
<dbReference type="InterPro" id="IPR032675">
    <property type="entry name" value="LRR_dom_sf"/>
</dbReference>
<evidence type="ECO:0000256" key="15">
    <source>
        <dbReference type="PROSITE-ProRule" id="PRU10141"/>
    </source>
</evidence>
<evidence type="ECO:0000256" key="3">
    <source>
        <dbReference type="ARBA" id="ARBA00022614"/>
    </source>
</evidence>
<dbReference type="InterPro" id="IPR008271">
    <property type="entry name" value="Ser/Thr_kinase_AS"/>
</dbReference>
<evidence type="ECO:0000256" key="10">
    <source>
        <dbReference type="ARBA" id="ARBA00022840"/>
    </source>
</evidence>
<keyword evidence="11 17" id="KW-1133">Transmembrane helix</keyword>
<evidence type="ECO:0000256" key="7">
    <source>
        <dbReference type="ARBA" id="ARBA00022737"/>
    </source>
</evidence>
<name>A0ABU6S9Q9_9FABA</name>
<dbReference type="SMART" id="SM00220">
    <property type="entry name" value="S_TKc"/>
    <property type="match status" value="1"/>
</dbReference>
<dbReference type="Gene3D" id="1.10.510.10">
    <property type="entry name" value="Transferase(Phosphotransferase) domain 1"/>
    <property type="match status" value="1"/>
</dbReference>
<keyword evidence="8 15" id="KW-0547">Nucleotide-binding</keyword>
<comment type="caution">
    <text evidence="20">The sequence shown here is derived from an EMBL/GenBank/DDBJ whole genome shotgun (WGS) entry which is preliminary data.</text>
</comment>
<dbReference type="Gene3D" id="3.80.10.10">
    <property type="entry name" value="Ribonuclease Inhibitor"/>
    <property type="match status" value="2"/>
</dbReference>
<dbReference type="InterPro" id="IPR000719">
    <property type="entry name" value="Prot_kinase_dom"/>
</dbReference>
<dbReference type="Pfam" id="PF00560">
    <property type="entry name" value="LRR_1"/>
    <property type="match status" value="1"/>
</dbReference>
<dbReference type="EMBL" id="JASCZI010060497">
    <property type="protein sequence ID" value="MED6132931.1"/>
    <property type="molecule type" value="Genomic_DNA"/>
</dbReference>
<dbReference type="Pfam" id="PF08263">
    <property type="entry name" value="LRRNT_2"/>
    <property type="match status" value="2"/>
</dbReference>
<dbReference type="InterPro" id="IPR013210">
    <property type="entry name" value="LRR_N_plant-typ"/>
</dbReference>
<evidence type="ECO:0000256" key="8">
    <source>
        <dbReference type="ARBA" id="ARBA00022741"/>
    </source>
</evidence>
<evidence type="ECO:0000256" key="2">
    <source>
        <dbReference type="ARBA" id="ARBA00008684"/>
    </source>
</evidence>
<dbReference type="PRINTS" id="PR00019">
    <property type="entry name" value="LEURICHRPT"/>
</dbReference>
<reference evidence="20 21" key="1">
    <citation type="journal article" date="2023" name="Plants (Basel)">
        <title>Bridging the Gap: Combining Genomics and Transcriptomics Approaches to Understand Stylosanthes scabra, an Orphan Legume from the Brazilian Caatinga.</title>
        <authorList>
            <person name="Ferreira-Neto J.R.C."/>
            <person name="da Silva M.D."/>
            <person name="Binneck E."/>
            <person name="de Melo N.F."/>
            <person name="da Silva R.H."/>
            <person name="de Melo A.L.T.M."/>
            <person name="Pandolfi V."/>
            <person name="Bustamante F.O."/>
            <person name="Brasileiro-Vidal A.C."/>
            <person name="Benko-Iseppon A.M."/>
        </authorList>
    </citation>
    <scope>NUCLEOTIDE SEQUENCE [LARGE SCALE GENOMIC DNA]</scope>
    <source>
        <tissue evidence="20">Leaves</tissue>
    </source>
</reference>
<keyword evidence="21" id="KW-1185">Reference proteome</keyword>
<keyword evidence="14" id="KW-0325">Glycoprotein</keyword>
<evidence type="ECO:0000256" key="11">
    <source>
        <dbReference type="ARBA" id="ARBA00022989"/>
    </source>
</evidence>
<dbReference type="InterPro" id="IPR003591">
    <property type="entry name" value="Leu-rich_rpt_typical-subtyp"/>
</dbReference>
<organism evidence="20 21">
    <name type="scientific">Stylosanthes scabra</name>
    <dbReference type="NCBI Taxonomy" id="79078"/>
    <lineage>
        <taxon>Eukaryota</taxon>
        <taxon>Viridiplantae</taxon>
        <taxon>Streptophyta</taxon>
        <taxon>Embryophyta</taxon>
        <taxon>Tracheophyta</taxon>
        <taxon>Spermatophyta</taxon>
        <taxon>Magnoliopsida</taxon>
        <taxon>eudicotyledons</taxon>
        <taxon>Gunneridae</taxon>
        <taxon>Pentapetalae</taxon>
        <taxon>rosids</taxon>
        <taxon>fabids</taxon>
        <taxon>Fabales</taxon>
        <taxon>Fabaceae</taxon>
        <taxon>Papilionoideae</taxon>
        <taxon>50 kb inversion clade</taxon>
        <taxon>dalbergioids sensu lato</taxon>
        <taxon>Dalbergieae</taxon>
        <taxon>Pterocarpus clade</taxon>
        <taxon>Stylosanthes</taxon>
    </lineage>
</organism>
<feature type="chain" id="PRO_5046041050" description="Protein kinase domain-containing protein" evidence="18">
    <location>
        <begin position="25"/>
        <end position="868"/>
    </location>
</feature>
<evidence type="ECO:0000256" key="6">
    <source>
        <dbReference type="ARBA" id="ARBA00022729"/>
    </source>
</evidence>
<dbReference type="Pfam" id="PF13855">
    <property type="entry name" value="LRR_8"/>
    <property type="match status" value="2"/>
</dbReference>
<sequence>MAGLRSQSIFTLSFLSFLVLSNNAINTDESTYLLKLREAITPPPSQWFQTTDMCQWIGIVCNYYDDYSPSSFVEAIDLTSLSLTGEFPPYFTNSLFHLKFLRLQNNSFHGPLPSLASLPDLQEVYLDHNDFTSIPDNCFQGLFNLKNLSLSYNLNLQQWTFPTSLTNSLKLTNLDLAATNLIGSLPEIFTSFPALRRLDLSNNKLGGPLPSSLEFSKIQNLILHTSNKFSGTINVLSSMTELTEVLLQGNSFNGQIPDLYNCTKLQVLMLQDKKFTGAVPQSLMNLSSLRNVSLANNWLQGPLPVFDEHVAVALGGNGFCLDHDGPCDKAVTTLLEVAAGFGYPYLLARSWQGNNPCDGWKFIWCDKWGKIRTVNLSKLNLTGVISPAFGDLIDLWYLYLGGNNLRGLIPKSLATLPQLKVLDVSNNSLSGKVPRFSSTALLFIAKGKSLLDDDHLSQTKGTTSTSSLPPWLAGVLAGGVGLMMVMYLMIIANNRKRCFSLLQKMMIWKKTSIVLDHNVEEFIKSYQSMTLKRYSYSELKKITNSFHESLGQGGYGIVYKASLVDGRKVAVKILKESKGRGEEFVNEVITIGRTSHVNIVSLMGFCYEMNKRALIYEFMSNGSLDKFIYKKGSSICALKWSTLYRITIGIARGLEYLHRGCNTRILHLDMKPQNILLDENFVPKIADFGLAKICKKDKSVVSISGARGTPGFIAPEVLSRAYGGVSHKSDVYSYGMLILEVIGGRKNYDSGRSNTSEMYFPDWIYKSLEQGNILTRCLPSTEEENDMIMKITLVSLWCIQTNPKNRPSMGKVIEMLEGSLESIPYPPKPVLHSPERLPMRFEDFEDLSSSAHESNSLATENNSSIKNM</sequence>
<feature type="binding site" evidence="15">
    <location>
        <position position="572"/>
    </location>
    <ligand>
        <name>ATP</name>
        <dbReference type="ChEBI" id="CHEBI:30616"/>
    </ligand>
</feature>